<feature type="region of interest" description="Disordered" evidence="1">
    <location>
        <begin position="23"/>
        <end position="72"/>
    </location>
</feature>
<reference evidence="2" key="1">
    <citation type="submission" date="2020-03" db="EMBL/GenBank/DDBJ databases">
        <authorList>
            <person name="Weist P."/>
        </authorList>
    </citation>
    <scope>NUCLEOTIDE SEQUENCE</scope>
</reference>
<dbReference type="AlphaFoldDB" id="A0A9N7U3A2"/>
<proteinExistence type="predicted"/>
<gene>
    <name evidence="2" type="ORF">PLEPLA_LOCUS11154</name>
</gene>
<comment type="caution">
    <text evidence="2">The sequence shown here is derived from an EMBL/GenBank/DDBJ whole genome shotgun (WGS) entry which is preliminary data.</text>
</comment>
<dbReference type="Proteomes" id="UP001153269">
    <property type="component" value="Unassembled WGS sequence"/>
</dbReference>
<organism evidence="2 3">
    <name type="scientific">Pleuronectes platessa</name>
    <name type="common">European plaice</name>
    <dbReference type="NCBI Taxonomy" id="8262"/>
    <lineage>
        <taxon>Eukaryota</taxon>
        <taxon>Metazoa</taxon>
        <taxon>Chordata</taxon>
        <taxon>Craniata</taxon>
        <taxon>Vertebrata</taxon>
        <taxon>Euteleostomi</taxon>
        <taxon>Actinopterygii</taxon>
        <taxon>Neopterygii</taxon>
        <taxon>Teleostei</taxon>
        <taxon>Neoteleostei</taxon>
        <taxon>Acanthomorphata</taxon>
        <taxon>Carangaria</taxon>
        <taxon>Pleuronectiformes</taxon>
        <taxon>Pleuronectoidei</taxon>
        <taxon>Pleuronectidae</taxon>
        <taxon>Pleuronectes</taxon>
    </lineage>
</organism>
<evidence type="ECO:0000256" key="1">
    <source>
        <dbReference type="SAM" id="MobiDB-lite"/>
    </source>
</evidence>
<dbReference type="EMBL" id="CADEAL010000642">
    <property type="protein sequence ID" value="CAB1423236.1"/>
    <property type="molecule type" value="Genomic_DNA"/>
</dbReference>
<name>A0A9N7U3A2_PLEPL</name>
<feature type="compositionally biased region" description="Basic and acidic residues" evidence="1">
    <location>
        <begin position="30"/>
        <end position="70"/>
    </location>
</feature>
<keyword evidence="3" id="KW-1185">Reference proteome</keyword>
<evidence type="ECO:0000313" key="3">
    <source>
        <dbReference type="Proteomes" id="UP001153269"/>
    </source>
</evidence>
<evidence type="ECO:0000313" key="2">
    <source>
        <dbReference type="EMBL" id="CAB1423236.1"/>
    </source>
</evidence>
<sequence length="112" mass="12613">MIRETSGLKAGSPVTCLAAIQSDHWNTRGHLQDPDRDKRVEAKEKGPVREERRGERRRGGEEERGEERTRIKMNMKMMIEGEERPLTPDKSLLISQIPKIQDAGAAASCTDS</sequence>
<protein>
    <submittedName>
        <fullName evidence="2">Uncharacterized protein</fullName>
    </submittedName>
</protein>
<accession>A0A9N7U3A2</accession>